<dbReference type="Proteomes" id="UP000623681">
    <property type="component" value="Unassembled WGS sequence"/>
</dbReference>
<dbReference type="InterPro" id="IPR011990">
    <property type="entry name" value="TPR-like_helical_dom_sf"/>
</dbReference>
<name>A0A937FF26_9CLOT</name>
<dbReference type="Pfam" id="PF13424">
    <property type="entry name" value="TPR_12"/>
    <property type="match status" value="1"/>
</dbReference>
<gene>
    <name evidence="3" type="ORF">JK634_13515</name>
</gene>
<dbReference type="InterPro" id="IPR029787">
    <property type="entry name" value="Nucleotide_cyclase"/>
</dbReference>
<keyword evidence="4" id="KW-1185">Reference proteome</keyword>
<dbReference type="RefSeq" id="WP_202768211.1">
    <property type="nucleotide sequence ID" value="NZ_JAESWA010000023.1"/>
</dbReference>
<dbReference type="InterPro" id="IPR019734">
    <property type="entry name" value="TPR_rpt"/>
</dbReference>
<dbReference type="SMART" id="SM00028">
    <property type="entry name" value="TPR"/>
    <property type="match status" value="6"/>
</dbReference>
<evidence type="ECO:0000313" key="4">
    <source>
        <dbReference type="Proteomes" id="UP000623681"/>
    </source>
</evidence>
<dbReference type="GO" id="GO:0005886">
    <property type="term" value="C:plasma membrane"/>
    <property type="evidence" value="ECO:0007669"/>
    <property type="project" value="TreeGrafter"/>
</dbReference>
<keyword evidence="1" id="KW-0802">TPR repeat</keyword>
<dbReference type="SUPFAM" id="SSF48452">
    <property type="entry name" value="TPR-like"/>
    <property type="match status" value="2"/>
</dbReference>
<evidence type="ECO:0000313" key="3">
    <source>
        <dbReference type="EMBL" id="MBL4932825.1"/>
    </source>
</evidence>
<dbReference type="PANTHER" id="PTHR45138">
    <property type="entry name" value="REGULATORY COMPONENTS OF SENSORY TRANSDUCTION SYSTEM"/>
    <property type="match status" value="1"/>
</dbReference>
<evidence type="ECO:0000259" key="2">
    <source>
        <dbReference type="PROSITE" id="PS50887"/>
    </source>
</evidence>
<accession>A0A937FF26</accession>
<proteinExistence type="predicted"/>
<dbReference type="InterPro" id="IPR000160">
    <property type="entry name" value="GGDEF_dom"/>
</dbReference>
<dbReference type="SUPFAM" id="SSF55073">
    <property type="entry name" value="Nucleotide cyclase"/>
    <property type="match status" value="1"/>
</dbReference>
<dbReference type="SUPFAM" id="SSF55781">
    <property type="entry name" value="GAF domain-like"/>
    <property type="match status" value="1"/>
</dbReference>
<dbReference type="InterPro" id="IPR043128">
    <property type="entry name" value="Rev_trsase/Diguanyl_cyclase"/>
</dbReference>
<dbReference type="FunFam" id="3.30.70.270:FF:000001">
    <property type="entry name" value="Diguanylate cyclase domain protein"/>
    <property type="match status" value="1"/>
</dbReference>
<dbReference type="InterPro" id="IPR003018">
    <property type="entry name" value="GAF"/>
</dbReference>
<dbReference type="GO" id="GO:0043709">
    <property type="term" value="P:cell adhesion involved in single-species biofilm formation"/>
    <property type="evidence" value="ECO:0007669"/>
    <property type="project" value="TreeGrafter"/>
</dbReference>
<dbReference type="Gene3D" id="3.30.70.270">
    <property type="match status" value="1"/>
</dbReference>
<dbReference type="AlphaFoldDB" id="A0A937FF26"/>
<dbReference type="GO" id="GO:1902201">
    <property type="term" value="P:negative regulation of bacterial-type flagellum-dependent cell motility"/>
    <property type="evidence" value="ECO:0007669"/>
    <property type="project" value="TreeGrafter"/>
</dbReference>
<dbReference type="SMART" id="SM00267">
    <property type="entry name" value="GGDEF"/>
    <property type="match status" value="1"/>
</dbReference>
<feature type="repeat" description="TPR" evidence="1">
    <location>
        <begin position="219"/>
        <end position="252"/>
    </location>
</feature>
<dbReference type="Pfam" id="PF13181">
    <property type="entry name" value="TPR_8"/>
    <property type="match status" value="1"/>
</dbReference>
<feature type="domain" description="GGDEF" evidence="2">
    <location>
        <begin position="598"/>
        <end position="732"/>
    </location>
</feature>
<dbReference type="InterPro" id="IPR050469">
    <property type="entry name" value="Diguanylate_Cyclase"/>
</dbReference>
<organism evidence="3 4">
    <name type="scientific">Clostridium paridis</name>
    <dbReference type="NCBI Taxonomy" id="2803863"/>
    <lineage>
        <taxon>Bacteria</taxon>
        <taxon>Bacillati</taxon>
        <taxon>Bacillota</taxon>
        <taxon>Clostridia</taxon>
        <taxon>Eubacteriales</taxon>
        <taxon>Clostridiaceae</taxon>
        <taxon>Clostridium</taxon>
    </lineage>
</organism>
<reference evidence="3" key="1">
    <citation type="submission" date="2021-01" db="EMBL/GenBank/DDBJ databases">
        <title>Genome public.</title>
        <authorList>
            <person name="Liu C."/>
            <person name="Sun Q."/>
        </authorList>
    </citation>
    <scope>NUCLEOTIDE SEQUENCE</scope>
    <source>
        <strain evidence="3">YIM B02565</strain>
    </source>
</reference>
<dbReference type="PANTHER" id="PTHR45138:SF9">
    <property type="entry name" value="DIGUANYLATE CYCLASE DGCM-RELATED"/>
    <property type="match status" value="1"/>
</dbReference>
<dbReference type="Gene3D" id="1.25.40.10">
    <property type="entry name" value="Tetratricopeptide repeat domain"/>
    <property type="match status" value="2"/>
</dbReference>
<dbReference type="Gene3D" id="3.30.450.40">
    <property type="match status" value="1"/>
</dbReference>
<dbReference type="PROSITE" id="PS50887">
    <property type="entry name" value="GGDEF"/>
    <property type="match status" value="1"/>
</dbReference>
<dbReference type="PROSITE" id="PS50005">
    <property type="entry name" value="TPR"/>
    <property type="match status" value="1"/>
</dbReference>
<sequence>MNNTINRDSIDLLLHEINKIKYVNYEKTLTLAKETLGVSEKIGYELGIAISKYFLSEAYYNTGNYENSIDLTYYSLDIFIKEGLYDLQCGCYNQLGIIFSELGEYDRSMDFYSKAEETAALIDSNKKFDENSSTKKSMVRTLNNISEIYKFLQDYHEALNYCNTAYEIDKQFDFSFSKGITLLSLGELYYLLEDYDKSTELSYTALKYFNLYNYKIPESDCYKLLALSYWKKSDFIKAEDYFDIALNINKNHSPVFYKIDVLINYFEYLKERGNFNKALNKLKEACILAIKSNMTEKISETSSLLAMFYGELGDYENSYKYSKMHYENEKENLYAFHNHLANNLKIKKRMDEMIVNNENLKSKSDSLQTIIEKISIISELGQEITSTLNLNKIIDILHSSIKNLIDFTYLGIGLYDEKNSTVNYLDVFDDGKKRKKASLSIAEYESFTSRCITNSEFIIVNDMSSEYLNHMDEETYRFKINKKDQELNSLIFCPLIINTKVIGIMSIQSKEKHAFTAYHIEMIKSLSSYASIAINNAIKSSELEKEIEKTHAVQAQLKELNKKLLFLSENDSMTKIPNRRKLDSYLKDIWNRTLESGNRISLVLFDVDYFKEYNDNYGHVEGDRCIVKIAKILSTFENENFFAARYGGDEFIIVLPECSLNKARELCENLQEIVKFKNIPHAYSKVSDKVTLSLGVTSIVPSKNITIKDFIKKADTALYIAKKRGRNQIAIV</sequence>
<dbReference type="GO" id="GO:0052621">
    <property type="term" value="F:diguanylate cyclase activity"/>
    <property type="evidence" value="ECO:0007669"/>
    <property type="project" value="TreeGrafter"/>
</dbReference>
<protein>
    <submittedName>
        <fullName evidence="3">Diguanylate cyclase</fullName>
    </submittedName>
</protein>
<dbReference type="InterPro" id="IPR029016">
    <property type="entry name" value="GAF-like_dom_sf"/>
</dbReference>
<evidence type="ECO:0000256" key="1">
    <source>
        <dbReference type="PROSITE-ProRule" id="PRU00339"/>
    </source>
</evidence>
<comment type="caution">
    <text evidence="3">The sequence shown here is derived from an EMBL/GenBank/DDBJ whole genome shotgun (WGS) entry which is preliminary data.</text>
</comment>
<dbReference type="CDD" id="cd01949">
    <property type="entry name" value="GGDEF"/>
    <property type="match status" value="1"/>
</dbReference>
<dbReference type="Pfam" id="PF00990">
    <property type="entry name" value="GGDEF"/>
    <property type="match status" value="1"/>
</dbReference>
<dbReference type="Pfam" id="PF13185">
    <property type="entry name" value="GAF_2"/>
    <property type="match status" value="1"/>
</dbReference>
<dbReference type="EMBL" id="JAESWA010000023">
    <property type="protein sequence ID" value="MBL4932825.1"/>
    <property type="molecule type" value="Genomic_DNA"/>
</dbReference>
<dbReference type="NCBIfam" id="TIGR00254">
    <property type="entry name" value="GGDEF"/>
    <property type="match status" value="1"/>
</dbReference>